<dbReference type="SUPFAM" id="SSF49464">
    <property type="entry name" value="Carboxypeptidase regulatory domain-like"/>
    <property type="match status" value="1"/>
</dbReference>
<evidence type="ECO:0000313" key="1">
    <source>
        <dbReference type="EMBL" id="MFD0863057.1"/>
    </source>
</evidence>
<dbReference type="InterPro" id="IPR008969">
    <property type="entry name" value="CarboxyPept-like_regulatory"/>
</dbReference>
<evidence type="ECO:0000313" key="2">
    <source>
        <dbReference type="Proteomes" id="UP001596978"/>
    </source>
</evidence>
<dbReference type="RefSeq" id="WP_386408756.1">
    <property type="nucleotide sequence ID" value="NZ_JBHTJH010000017.1"/>
</dbReference>
<comment type="caution">
    <text evidence="1">The sequence shown here is derived from an EMBL/GenBank/DDBJ whole genome shotgun (WGS) entry which is preliminary data.</text>
</comment>
<dbReference type="EMBL" id="JBHTJH010000017">
    <property type="protein sequence ID" value="MFD0863057.1"/>
    <property type="molecule type" value="Genomic_DNA"/>
</dbReference>
<dbReference type="Gene3D" id="2.60.40.1120">
    <property type="entry name" value="Carboxypeptidase-like, regulatory domain"/>
    <property type="match status" value="1"/>
</dbReference>
<gene>
    <name evidence="1" type="ORF">ACFQ1M_12650</name>
</gene>
<sequence>MFSQESQFLTGKLVDASNNEPVAFASIQLKGQSIGVISNVDGSFKIPDLYSGTGDVLVVSCLGYKTVEMETSTLDPLQINIIPLTVEVMVLDNVTLQYEKAKKLSARKIVKKAIESIPKNYATDPFSLIGYYREYQYDDGAYVNLSEAILEVFDKGFDHNDKLTTKVSIYDRKLNSDFRIDTLARRPYDYRTGEKIINKAFLQAYGGNEFVILRVHDPIRNYTINSFDFVNELRRDFVKNHRFKKLGDILLNDEPIHVISLKNDHPDHSVKGTLYISKYDFAIHKVEYAVYDKRIEKEPFKHQEVKIKNNLVFETITEYRKIGEKMYLNYASFQNAFDLKMPPVFRVEEVSLNLKQKRITVTLNKKPDLVSALKPNAYDLRLKKKRLKIRSIKVEGRFVRIYPEIDKAMMLATVNSLKNDQVENTNDTKAIQVEIKNIRSIDGDVLDERQIKRYYQFREFFAHKVNATVAFPAEGPFMNDKQPIFGKQDLAKPIGKFEIWMNTPLKALEAPK</sequence>
<organism evidence="1 2">
    <name type="scientific">Sungkyunkwania multivorans</name>
    <dbReference type="NCBI Taxonomy" id="1173618"/>
    <lineage>
        <taxon>Bacteria</taxon>
        <taxon>Pseudomonadati</taxon>
        <taxon>Bacteroidota</taxon>
        <taxon>Flavobacteriia</taxon>
        <taxon>Flavobacteriales</taxon>
        <taxon>Flavobacteriaceae</taxon>
        <taxon>Sungkyunkwania</taxon>
    </lineage>
</organism>
<dbReference type="Pfam" id="PF13715">
    <property type="entry name" value="CarbopepD_reg_2"/>
    <property type="match status" value="1"/>
</dbReference>
<accession>A0ABW3D1R3</accession>
<keyword evidence="2" id="KW-1185">Reference proteome</keyword>
<protein>
    <submittedName>
        <fullName evidence="1">Carboxypeptidase-like regulatory domain-containing protein</fullName>
    </submittedName>
</protein>
<proteinExistence type="predicted"/>
<dbReference type="Proteomes" id="UP001596978">
    <property type="component" value="Unassembled WGS sequence"/>
</dbReference>
<name>A0ABW3D1R3_9FLAO</name>
<reference evidence="2" key="1">
    <citation type="journal article" date="2019" name="Int. J. Syst. Evol. Microbiol.">
        <title>The Global Catalogue of Microorganisms (GCM) 10K type strain sequencing project: providing services to taxonomists for standard genome sequencing and annotation.</title>
        <authorList>
            <consortium name="The Broad Institute Genomics Platform"/>
            <consortium name="The Broad Institute Genome Sequencing Center for Infectious Disease"/>
            <person name="Wu L."/>
            <person name="Ma J."/>
        </authorList>
    </citation>
    <scope>NUCLEOTIDE SEQUENCE [LARGE SCALE GENOMIC DNA]</scope>
    <source>
        <strain evidence="2">CCUG 62952</strain>
    </source>
</reference>